<gene>
    <name evidence="2" type="ORF">BCM02_101510</name>
</gene>
<sequence>MQMRWNHGKRICTTLAIVLGAVTALAACSGGGNGNSTETSSSEPTTKEKVTLKVLVPNNVAEFPSGKDVNNNEIANGIREKTGFNVQWELMPKDAEAKNQRLNVTMASGDTPDLIILQNPDKPLFGNFAQQGLLTPLDSLLDDSGPNIKKLMTPEQWKSAKWEGTTYAIRTFNYSSATYGLLARKDILAELGLKEPKTQDDFYEVLKAIKAKKPDMVPYTANLAEGLTGLEAIASMFYPPVDFVQKDGKVVYTAALPEAKSFLEFASKLYGEGLIDKESVVNKTANIKEKLASGKAAMATIGWWEAQATETAAKEKFPGSQLAFIDPPTGSNGAFGMSKVSVVSKYFVIPKASKHAKEVVEFLNKATEQEIIDFISFGVEGTHYEKKDGKAVPTKEMDNIKYKVYYNMFDKVELGLQRMENAGLAPYYTPVANVAKHENVVDLVAPVPIVDQKNQELRDLRDQYFLKIITGALPLSAYDEFLDKWKKAGGEDVVKALDEAYNGKK</sequence>
<keyword evidence="1" id="KW-0732">Signal</keyword>
<dbReference type="OrthoDB" id="9787283at2"/>
<feature type="chain" id="PRO_5024433668" evidence="1">
    <location>
        <begin position="27"/>
        <end position="505"/>
    </location>
</feature>
<dbReference type="Gene3D" id="3.40.190.10">
    <property type="entry name" value="Periplasmic binding protein-like II"/>
    <property type="match status" value="2"/>
</dbReference>
<comment type="caution">
    <text evidence="2">The sequence shown here is derived from an EMBL/GenBank/DDBJ whole genome shotgun (WGS) entry which is preliminary data.</text>
</comment>
<dbReference type="InterPro" id="IPR006059">
    <property type="entry name" value="SBP"/>
</dbReference>
<protein>
    <submittedName>
        <fullName evidence="2">Putative aldouronate transport system substrate-binding protein</fullName>
    </submittedName>
</protein>
<evidence type="ECO:0000313" key="2">
    <source>
        <dbReference type="EMBL" id="TYP79392.1"/>
    </source>
</evidence>
<feature type="signal peptide" evidence="1">
    <location>
        <begin position="1"/>
        <end position="26"/>
    </location>
</feature>
<proteinExistence type="predicted"/>
<dbReference type="Proteomes" id="UP000323257">
    <property type="component" value="Unassembled WGS sequence"/>
</dbReference>
<dbReference type="PROSITE" id="PS51257">
    <property type="entry name" value="PROKAR_LIPOPROTEIN"/>
    <property type="match status" value="1"/>
</dbReference>
<dbReference type="PANTHER" id="PTHR43649:SF12">
    <property type="entry name" value="DIACETYLCHITOBIOSE BINDING PROTEIN DASA"/>
    <property type="match status" value="1"/>
</dbReference>
<dbReference type="PANTHER" id="PTHR43649">
    <property type="entry name" value="ARABINOSE-BINDING PROTEIN-RELATED"/>
    <property type="match status" value="1"/>
</dbReference>
<dbReference type="SUPFAM" id="SSF53850">
    <property type="entry name" value="Periplasmic binding protein-like II"/>
    <property type="match status" value="1"/>
</dbReference>
<reference evidence="2 3" key="1">
    <citation type="submission" date="2019-07" db="EMBL/GenBank/DDBJ databases">
        <title>Genomic Encyclopedia of Type Strains, Phase III (KMG-III): the genomes of soil and plant-associated and newly described type strains.</title>
        <authorList>
            <person name="Whitman W."/>
        </authorList>
    </citation>
    <scope>NUCLEOTIDE SEQUENCE [LARGE SCALE GENOMIC DNA]</scope>
    <source>
        <strain evidence="2 3">BL24</strain>
    </source>
</reference>
<dbReference type="Pfam" id="PF01547">
    <property type="entry name" value="SBP_bac_1"/>
    <property type="match status" value="1"/>
</dbReference>
<dbReference type="RefSeq" id="WP_148927455.1">
    <property type="nucleotide sequence ID" value="NZ_VNHS01000001.1"/>
</dbReference>
<accession>A0A5S5CI40</accession>
<evidence type="ECO:0000256" key="1">
    <source>
        <dbReference type="SAM" id="SignalP"/>
    </source>
</evidence>
<evidence type="ECO:0000313" key="3">
    <source>
        <dbReference type="Proteomes" id="UP000323257"/>
    </source>
</evidence>
<name>A0A5S5CI40_9BACL</name>
<keyword evidence="3" id="KW-1185">Reference proteome</keyword>
<dbReference type="EMBL" id="VNHS01000001">
    <property type="protein sequence ID" value="TYP79392.1"/>
    <property type="molecule type" value="Genomic_DNA"/>
</dbReference>
<dbReference type="InterPro" id="IPR050490">
    <property type="entry name" value="Bact_solute-bd_prot1"/>
</dbReference>
<dbReference type="AlphaFoldDB" id="A0A5S5CI40"/>
<organism evidence="2 3">
    <name type="scientific">Paenibacillus methanolicus</name>
    <dbReference type="NCBI Taxonomy" id="582686"/>
    <lineage>
        <taxon>Bacteria</taxon>
        <taxon>Bacillati</taxon>
        <taxon>Bacillota</taxon>
        <taxon>Bacilli</taxon>
        <taxon>Bacillales</taxon>
        <taxon>Paenibacillaceae</taxon>
        <taxon>Paenibacillus</taxon>
    </lineage>
</organism>